<dbReference type="PANTHER" id="PTHR45651:SF68">
    <property type="entry name" value="ION TRANSPORT DOMAIN-CONTAINING PROTEIN"/>
    <property type="match status" value="1"/>
</dbReference>
<evidence type="ECO:0000256" key="3">
    <source>
        <dbReference type="SAM" id="MobiDB-lite"/>
    </source>
</evidence>
<accession>A0A978VRK8</accession>
<dbReference type="EMBL" id="JAEACU010000003">
    <property type="protein sequence ID" value="KAH7538183.1"/>
    <property type="molecule type" value="Genomic_DNA"/>
</dbReference>
<dbReference type="CDD" id="cd00038">
    <property type="entry name" value="CAP_ED"/>
    <property type="match status" value="1"/>
</dbReference>
<reference evidence="6" key="1">
    <citation type="journal article" date="2021" name="Front. Plant Sci.">
        <title>Chromosome-Scale Genome Assembly for Chinese Sour Jujube and Insights Into Its Genome Evolution and Domestication Signature.</title>
        <authorList>
            <person name="Shen L.-Y."/>
            <person name="Luo H."/>
            <person name="Wang X.-L."/>
            <person name="Wang X.-M."/>
            <person name="Qiu X.-J."/>
            <person name="Liu H."/>
            <person name="Zhou S.-S."/>
            <person name="Jia K.-H."/>
            <person name="Nie S."/>
            <person name="Bao Y.-T."/>
            <person name="Zhang R.-G."/>
            <person name="Yun Q.-Z."/>
            <person name="Chai Y.-H."/>
            <person name="Lu J.-Y."/>
            <person name="Li Y."/>
            <person name="Zhao S.-W."/>
            <person name="Mao J.-F."/>
            <person name="Jia S.-G."/>
            <person name="Mao Y.-M."/>
        </authorList>
    </citation>
    <scope>NUCLEOTIDE SEQUENCE</scope>
    <source>
        <strain evidence="6">AT0</strain>
        <tissue evidence="6">Leaf</tissue>
    </source>
</reference>
<dbReference type="GO" id="GO:0034220">
    <property type="term" value="P:monoatomic ion transmembrane transport"/>
    <property type="evidence" value="ECO:0007669"/>
    <property type="project" value="UniProtKB-KW"/>
</dbReference>
<dbReference type="InterPro" id="IPR014710">
    <property type="entry name" value="RmlC-like_jellyroll"/>
</dbReference>
<evidence type="ECO:0000256" key="2">
    <source>
        <dbReference type="ARBA" id="ARBA00023303"/>
    </source>
</evidence>
<keyword evidence="4" id="KW-0812">Transmembrane</keyword>
<keyword evidence="4" id="KW-1133">Transmembrane helix</keyword>
<dbReference type="Gene3D" id="2.60.120.10">
    <property type="entry name" value="Jelly Rolls"/>
    <property type="match status" value="1"/>
</dbReference>
<keyword evidence="1" id="KW-0406">Ion transport</keyword>
<keyword evidence="1" id="KW-1071">Ligand-gated ion channel</keyword>
<evidence type="ECO:0000256" key="4">
    <source>
        <dbReference type="SAM" id="Phobius"/>
    </source>
</evidence>
<evidence type="ECO:0000256" key="1">
    <source>
        <dbReference type="ARBA" id="ARBA00023286"/>
    </source>
</evidence>
<organism evidence="6 7">
    <name type="scientific">Ziziphus jujuba var. spinosa</name>
    <dbReference type="NCBI Taxonomy" id="714518"/>
    <lineage>
        <taxon>Eukaryota</taxon>
        <taxon>Viridiplantae</taxon>
        <taxon>Streptophyta</taxon>
        <taxon>Embryophyta</taxon>
        <taxon>Tracheophyta</taxon>
        <taxon>Spermatophyta</taxon>
        <taxon>Magnoliopsida</taxon>
        <taxon>eudicotyledons</taxon>
        <taxon>Gunneridae</taxon>
        <taxon>Pentapetalae</taxon>
        <taxon>rosids</taxon>
        <taxon>fabids</taxon>
        <taxon>Rosales</taxon>
        <taxon>Rhamnaceae</taxon>
        <taxon>Paliureae</taxon>
        <taxon>Ziziphus</taxon>
    </lineage>
</organism>
<protein>
    <recommendedName>
        <fullName evidence="5">Cyclic nucleotide-binding domain-containing protein</fullName>
    </recommendedName>
</protein>
<dbReference type="InterPro" id="IPR018490">
    <property type="entry name" value="cNMP-bd_dom_sf"/>
</dbReference>
<evidence type="ECO:0000313" key="7">
    <source>
        <dbReference type="Proteomes" id="UP000813462"/>
    </source>
</evidence>
<dbReference type="Proteomes" id="UP000813462">
    <property type="component" value="Unassembled WGS sequence"/>
</dbReference>
<dbReference type="PROSITE" id="PS50042">
    <property type="entry name" value="CNMP_BINDING_3"/>
    <property type="match status" value="1"/>
</dbReference>
<dbReference type="GO" id="GO:0016020">
    <property type="term" value="C:membrane"/>
    <property type="evidence" value="ECO:0007669"/>
    <property type="project" value="UniProtKB-SubCell"/>
</dbReference>
<sequence length="396" mass="45274">MIIYCLNNFCSSFGQNLETSTNVWETCFAALISIMGLLLFLYLIGNLQTYLQLATIRSGEIRQKMKMKEPEVDLWISNHGLGNIKPKIMQHIQYILERDRDIHDSDLDHLFSSLPFDQIDHRKGVLCMDELKRTYRKFAATRSEEKKQQQIMKELNGQLWIDKNDIPSQLKPIIMMHVQCRLQDNKDVHLENILSILPLEHRKSIKLHLGLPILKKVPGLQNMDDRVFEVICEHLKPVVYSEGSYIFREGEPLDSMVLVTQGVVWNFKASINGGVADSTSVGCLKKGDFYGEELLGLILRFASFSNIPISTKNVKSHTRVEALALTAVESKHLATTNWWLFRKKLTHSTESELQRLEPLALSAVKEVRRRLKSRKPKESPRFPDGSGSSQSISTAV</sequence>
<name>A0A978VRK8_ZIZJJ</name>
<feature type="transmembrane region" description="Helical" evidence="4">
    <location>
        <begin position="23"/>
        <end position="44"/>
    </location>
</feature>
<comment type="caution">
    <text evidence="6">The sequence shown here is derived from an EMBL/GenBank/DDBJ whole genome shotgun (WGS) entry which is preliminary data.</text>
</comment>
<evidence type="ECO:0000313" key="6">
    <source>
        <dbReference type="EMBL" id="KAH7538183.1"/>
    </source>
</evidence>
<feature type="domain" description="Cyclic nucleotide-binding" evidence="5">
    <location>
        <begin position="219"/>
        <end position="295"/>
    </location>
</feature>
<keyword evidence="1" id="KW-0813">Transport</keyword>
<gene>
    <name evidence="6" type="ORF">FEM48_Zijuj03G0171900</name>
</gene>
<dbReference type="InterPro" id="IPR000595">
    <property type="entry name" value="cNMP-bd_dom"/>
</dbReference>
<proteinExistence type="predicted"/>
<keyword evidence="2" id="KW-0407">Ion channel</keyword>
<keyword evidence="4" id="KW-0472">Membrane</keyword>
<dbReference type="SUPFAM" id="SSF51206">
    <property type="entry name" value="cAMP-binding domain-like"/>
    <property type="match status" value="1"/>
</dbReference>
<dbReference type="AlphaFoldDB" id="A0A978VRK8"/>
<feature type="compositionally biased region" description="Polar residues" evidence="3">
    <location>
        <begin position="386"/>
        <end position="396"/>
    </location>
</feature>
<feature type="region of interest" description="Disordered" evidence="3">
    <location>
        <begin position="370"/>
        <end position="396"/>
    </location>
</feature>
<dbReference type="PANTHER" id="PTHR45651">
    <property type="entry name" value="CYCLIC NUCLEOTIDE-GATED ION CHANNEL 15-RELATED-RELATED"/>
    <property type="match status" value="1"/>
</dbReference>
<evidence type="ECO:0000259" key="5">
    <source>
        <dbReference type="PROSITE" id="PS50042"/>
    </source>
</evidence>